<evidence type="ECO:0000259" key="11">
    <source>
        <dbReference type="SMART" id="SM01003"/>
    </source>
</evidence>
<name>M5ACK5_LEVBR</name>
<reference evidence="12 13" key="1">
    <citation type="journal article" date="2013" name="PLoS ONE">
        <title>Genomic Analysis by Deep Sequencing of the Probiotic Lactobacillus brevis KB290 Harboring Nine Plasmids Reveals Genomic Stability.</title>
        <authorList>
            <person name="Fukao M."/>
            <person name="Oshima K."/>
            <person name="Morita H."/>
            <person name="Toh H."/>
            <person name="Suda W."/>
            <person name="Kim S.W."/>
            <person name="Suzuki S."/>
            <person name="Yakabe T."/>
            <person name="Hattori M."/>
            <person name="Yajima N."/>
        </authorList>
    </citation>
    <scope>NUCLEOTIDE SEQUENCE [LARGE SCALE GENOMIC DNA]</scope>
    <source>
        <strain evidence="12 13">KB290</strain>
    </source>
</reference>
<dbReference type="PROSITE" id="PS00837">
    <property type="entry name" value="ALADH_PNT_2"/>
    <property type="match status" value="1"/>
</dbReference>
<evidence type="ECO:0000256" key="6">
    <source>
        <dbReference type="PIRNR" id="PIRNR000183"/>
    </source>
</evidence>
<dbReference type="PIRSF" id="PIRSF000183">
    <property type="entry name" value="Alanine_dh"/>
    <property type="match status" value="1"/>
</dbReference>
<dbReference type="GO" id="GO:0000166">
    <property type="term" value="F:nucleotide binding"/>
    <property type="evidence" value="ECO:0007669"/>
    <property type="project" value="UniProtKB-KW"/>
</dbReference>
<dbReference type="InterPro" id="IPR008141">
    <property type="entry name" value="Ala_DH"/>
</dbReference>
<dbReference type="PANTHER" id="PTHR42795:SF1">
    <property type="entry name" value="ALANINE DEHYDROGENASE"/>
    <property type="match status" value="1"/>
</dbReference>
<dbReference type="InterPro" id="IPR036291">
    <property type="entry name" value="NAD(P)-bd_dom_sf"/>
</dbReference>
<dbReference type="Gene3D" id="3.40.50.720">
    <property type="entry name" value="NAD(P)-binding Rossmann-like Domain"/>
    <property type="match status" value="2"/>
</dbReference>
<evidence type="ECO:0000256" key="2">
    <source>
        <dbReference type="ARBA" id="ARBA00005689"/>
    </source>
</evidence>
<evidence type="ECO:0000256" key="1">
    <source>
        <dbReference type="ARBA" id="ARBA00005206"/>
    </source>
</evidence>
<dbReference type="GO" id="GO:0000286">
    <property type="term" value="F:alanine dehydrogenase activity"/>
    <property type="evidence" value="ECO:0007669"/>
    <property type="project" value="UniProtKB-UniRule"/>
</dbReference>
<dbReference type="InterPro" id="IPR008143">
    <property type="entry name" value="Ala_DH/PNT_CS2"/>
</dbReference>
<feature type="domain" description="Alanine dehydrogenase/pyridine nucleotide transhydrogenase N-terminal" evidence="11">
    <location>
        <begin position="23"/>
        <end position="154"/>
    </location>
</feature>
<comment type="pathway">
    <text evidence="1">Amino-acid degradation; L-alanine degradation via dehydrogenase pathway; NH(3) and pyruvate from L-alanine: step 1/1.</text>
</comment>
<evidence type="ECO:0000256" key="4">
    <source>
        <dbReference type="ARBA" id="ARBA00023002"/>
    </source>
</evidence>
<dbReference type="GO" id="GO:0005886">
    <property type="term" value="C:plasma membrane"/>
    <property type="evidence" value="ECO:0007669"/>
    <property type="project" value="TreeGrafter"/>
</dbReference>
<dbReference type="Proteomes" id="UP000012042">
    <property type="component" value="Chromosome"/>
</dbReference>
<evidence type="ECO:0000256" key="8">
    <source>
        <dbReference type="PIRSR" id="PIRSR000183-2"/>
    </source>
</evidence>
<evidence type="ECO:0000256" key="9">
    <source>
        <dbReference type="PIRSR" id="PIRSR000183-3"/>
    </source>
</evidence>
<dbReference type="UniPathway" id="UPA00527">
    <property type="reaction ID" value="UER00585"/>
</dbReference>
<feature type="binding site" evidence="9">
    <location>
        <begin position="284"/>
        <end position="287"/>
    </location>
    <ligand>
        <name>NAD(+)</name>
        <dbReference type="ChEBI" id="CHEBI:57540"/>
    </ligand>
</feature>
<comment type="catalytic activity">
    <reaction evidence="6">
        <text>L-alanine + NAD(+) + H2O = pyruvate + NH4(+) + NADH + H(+)</text>
        <dbReference type="Rhea" id="RHEA:18405"/>
        <dbReference type="ChEBI" id="CHEBI:15361"/>
        <dbReference type="ChEBI" id="CHEBI:15377"/>
        <dbReference type="ChEBI" id="CHEBI:15378"/>
        <dbReference type="ChEBI" id="CHEBI:28938"/>
        <dbReference type="ChEBI" id="CHEBI:57540"/>
        <dbReference type="ChEBI" id="CHEBI:57945"/>
        <dbReference type="ChEBI" id="CHEBI:57972"/>
        <dbReference type="EC" id="1.4.1.1"/>
    </reaction>
</comment>
<evidence type="ECO:0000313" key="13">
    <source>
        <dbReference type="Proteomes" id="UP000012042"/>
    </source>
</evidence>
<keyword evidence="5 6" id="KW-0520">NAD</keyword>
<dbReference type="EMBL" id="AP012167">
    <property type="protein sequence ID" value="BAN06553.1"/>
    <property type="molecule type" value="Genomic_DNA"/>
</dbReference>
<feature type="active site" description="Proton donor/acceptor" evidence="7">
    <location>
        <position position="287"/>
    </location>
</feature>
<dbReference type="EC" id="1.4.1.1" evidence="3 6"/>
<gene>
    <name evidence="12" type="ORF">LVISKB_0918</name>
</gene>
<organism evidence="12 13">
    <name type="scientific">Levilactobacillus brevis KB290</name>
    <dbReference type="NCBI Taxonomy" id="1001583"/>
    <lineage>
        <taxon>Bacteria</taxon>
        <taxon>Bacillati</taxon>
        <taxon>Bacillota</taxon>
        <taxon>Bacilli</taxon>
        <taxon>Lactobacillales</taxon>
        <taxon>Lactobacillaceae</taxon>
        <taxon>Levilactobacillus</taxon>
    </lineage>
</organism>
<feature type="binding site" evidence="9">
    <location>
        <position position="237"/>
    </location>
    <ligand>
        <name>NAD(+)</name>
        <dbReference type="ChEBI" id="CHEBI:57540"/>
    </ligand>
</feature>
<dbReference type="InterPro" id="IPR007698">
    <property type="entry name" value="AlaDH/PNT_NAD(H)-bd"/>
</dbReference>
<feature type="domain" description="Alanine dehydrogenase/pyridine nucleotide transhydrogenase NAD(H)-binding" evidence="10">
    <location>
        <begin position="166"/>
        <end position="315"/>
    </location>
</feature>
<dbReference type="Pfam" id="PF05222">
    <property type="entry name" value="AlaDh_PNT_N"/>
    <property type="match status" value="1"/>
</dbReference>
<evidence type="ECO:0000256" key="5">
    <source>
        <dbReference type="ARBA" id="ARBA00023027"/>
    </source>
</evidence>
<evidence type="ECO:0000256" key="7">
    <source>
        <dbReference type="PIRSR" id="PIRSR000183-1"/>
    </source>
</evidence>
<proteinExistence type="inferred from homology"/>
<dbReference type="PATRIC" id="fig|1001583.3.peg.906"/>
<accession>M5ACK5</accession>
<dbReference type="SMART" id="SM01002">
    <property type="entry name" value="AlaDh_PNT_C"/>
    <property type="match status" value="1"/>
</dbReference>
<feature type="binding site" evidence="9">
    <location>
        <begin position="256"/>
        <end position="257"/>
    </location>
    <ligand>
        <name>NAD(+)</name>
        <dbReference type="ChEBI" id="CHEBI:57540"/>
    </ligand>
</feature>
<protein>
    <recommendedName>
        <fullName evidence="3 6">Alanine dehydrogenase</fullName>
        <ecNumber evidence="3 6">1.4.1.1</ecNumber>
    </recommendedName>
</protein>
<evidence type="ECO:0000313" key="12">
    <source>
        <dbReference type="EMBL" id="BAN06553.1"/>
    </source>
</evidence>
<dbReference type="SUPFAM" id="SSF52283">
    <property type="entry name" value="Formate/glycerate dehydrogenase catalytic domain-like"/>
    <property type="match status" value="1"/>
</dbReference>
<dbReference type="PROSITE" id="PS00836">
    <property type="entry name" value="ALADH_PNT_1"/>
    <property type="match status" value="1"/>
</dbReference>
<dbReference type="Pfam" id="PF01262">
    <property type="entry name" value="AlaDh_PNT_C"/>
    <property type="match status" value="1"/>
</dbReference>
<dbReference type="PANTHER" id="PTHR42795">
    <property type="entry name" value="ALANINE DEHYDROGENASE"/>
    <property type="match status" value="1"/>
</dbReference>
<comment type="similarity">
    <text evidence="2 6">Belongs to the AlaDH/PNT family.</text>
</comment>
<feature type="binding site" evidence="9">
    <location>
        <position position="220"/>
    </location>
    <ligand>
        <name>NAD(+)</name>
        <dbReference type="ChEBI" id="CHEBI:57540"/>
    </ligand>
</feature>
<keyword evidence="4 6" id="KW-0560">Oxidoreductase</keyword>
<dbReference type="InterPro" id="IPR008142">
    <property type="entry name" value="AlaDH/PNT_CS1"/>
</dbReference>
<dbReference type="NCBIfam" id="TIGR00518">
    <property type="entry name" value="alaDH"/>
    <property type="match status" value="1"/>
</dbReference>
<feature type="binding site" evidence="8">
    <location>
        <position position="92"/>
    </location>
    <ligand>
        <name>substrate</name>
    </ligand>
</feature>
<feature type="active site" description="Proton donor/acceptor" evidence="7">
    <location>
        <position position="113"/>
    </location>
</feature>
<feature type="binding site" evidence="9">
    <location>
        <position position="215"/>
    </location>
    <ligand>
        <name>NAD(+)</name>
        <dbReference type="ChEBI" id="CHEBI:57540"/>
    </ligand>
</feature>
<dbReference type="SUPFAM" id="SSF51735">
    <property type="entry name" value="NAD(P)-binding Rossmann-fold domains"/>
    <property type="match status" value="1"/>
</dbReference>
<feature type="binding site" evidence="9">
    <location>
        <position position="151"/>
    </location>
    <ligand>
        <name>NAD(+)</name>
        <dbReference type="ChEBI" id="CHEBI:57540"/>
    </ligand>
</feature>
<keyword evidence="9" id="KW-0547">Nucleotide-binding</keyword>
<dbReference type="HOGENOM" id="CLU_003376_3_0_9"/>
<dbReference type="KEGG" id="lbk:LVISKB_0918"/>
<feature type="binding site" evidence="8">
    <location>
        <position position="34"/>
    </location>
    <ligand>
        <name>substrate</name>
    </ligand>
</feature>
<dbReference type="SMART" id="SM01003">
    <property type="entry name" value="AlaDh_PNT_N"/>
    <property type="match status" value="1"/>
</dbReference>
<dbReference type="AlphaFoldDB" id="M5ACK5"/>
<dbReference type="GO" id="GO:0042853">
    <property type="term" value="P:L-alanine catabolic process"/>
    <property type="evidence" value="ECO:0007669"/>
    <property type="project" value="UniProtKB-UniPathway"/>
</dbReference>
<evidence type="ECO:0000259" key="10">
    <source>
        <dbReference type="SMART" id="SM01002"/>
    </source>
</evidence>
<dbReference type="InterPro" id="IPR007886">
    <property type="entry name" value="AlaDH/PNT_N"/>
</dbReference>
<sequence>MWAKIIILAVESNIRGVTKMKVGIPQETKNNENRVGITPAGVVSLVHAGHQVIVEHHAGEGAGYPDSDYEQAGAILGTATEAWACDLVIKVKEPVPEEYHFFHEGLILYTYLHLAPDIQLTQALLAAKVTGVAYETMVGPRGGLPLLVPMSEVAGRMAVQVGAHFLEENHGGKGVLLAGVPGVAKGNVVIIGGGTVGFNAAEIALGLGAHVKLLDINAARLAEIETAFNGNIQTLISNPFNLAQAIKTADLVIGAVLIPGHTAPKLVSEAMIQSMEPGSVVVDIPVDQGGIFATTDHATTHDDPVFVKDGVVHYAVANIPGAVPKTATAALTNVTIPYAVTIANEGIEAAAKHNATILTGVNTYAGHLTEAAVAASQGVSATDLVTLI</sequence>
<evidence type="ECO:0000256" key="3">
    <source>
        <dbReference type="ARBA" id="ARBA00012897"/>
    </source>
</evidence>
<dbReference type="FunFam" id="3.40.50.720:FF:000049">
    <property type="entry name" value="Alanine dehydrogenase"/>
    <property type="match status" value="1"/>
</dbReference>
<dbReference type="CDD" id="cd05305">
    <property type="entry name" value="L-AlaDH"/>
    <property type="match status" value="1"/>
</dbReference>